<sequence length="173" mass="19353">MTTATAAVLTIDSAEGFAHRCTESIVIERDVDTVYAALHRMGAWPEYLPHVTAIDVQYNDGQYQEFYMTVDSEGMVLKVRSIRNCQDRKIEFFQPEPPPYLVHHGGVWRFEAEGPQRCRVTVTHVWNLRDAEAAEVYPPGGGKSSAQQVCDVLASHSRLALQTWQSVLTGSGK</sequence>
<keyword evidence="2" id="KW-1185">Reference proteome</keyword>
<dbReference type="SUPFAM" id="SSF55961">
    <property type="entry name" value="Bet v1-like"/>
    <property type="match status" value="1"/>
</dbReference>
<reference evidence="1 2" key="1">
    <citation type="submission" date="2020-12" db="EMBL/GenBank/DDBJ databases">
        <title>Streptomyces typhae sp. nov., a novel endophytic actinomycete isolated from the root of cattail pollen (Typha angustifolia L.).</title>
        <authorList>
            <person name="Peng C."/>
            <person name="Liu C."/>
        </authorList>
    </citation>
    <scope>NUCLEOTIDE SEQUENCE [LARGE SCALE GENOMIC DNA]</scope>
    <source>
        <strain evidence="1 2">JCM 4753</strain>
    </source>
</reference>
<proteinExistence type="predicted"/>
<dbReference type="Gene3D" id="3.30.530.20">
    <property type="match status" value="1"/>
</dbReference>
<organism evidence="1 2">
    <name type="scientific">Streptomyces flavofungini</name>
    <dbReference type="NCBI Taxonomy" id="68200"/>
    <lineage>
        <taxon>Bacteria</taxon>
        <taxon>Bacillati</taxon>
        <taxon>Actinomycetota</taxon>
        <taxon>Actinomycetes</taxon>
        <taxon>Kitasatosporales</taxon>
        <taxon>Streptomycetaceae</taxon>
        <taxon>Streptomyces</taxon>
    </lineage>
</organism>
<evidence type="ECO:0000313" key="2">
    <source>
        <dbReference type="Proteomes" id="UP000634780"/>
    </source>
</evidence>
<gene>
    <name evidence="1" type="ORF">JGB26_35740</name>
</gene>
<accession>A0ABS0XGM7</accession>
<dbReference type="EMBL" id="JAEKOZ010000036">
    <property type="protein sequence ID" value="MBJ3812377.1"/>
    <property type="molecule type" value="Genomic_DNA"/>
</dbReference>
<dbReference type="InterPro" id="IPR023393">
    <property type="entry name" value="START-like_dom_sf"/>
</dbReference>
<dbReference type="Proteomes" id="UP000634780">
    <property type="component" value="Unassembled WGS sequence"/>
</dbReference>
<protein>
    <submittedName>
        <fullName evidence="1">SRPBCC family protein</fullName>
    </submittedName>
</protein>
<dbReference type="RefSeq" id="WP_190120304.1">
    <property type="nucleotide sequence ID" value="NZ_BMVR01000023.1"/>
</dbReference>
<name>A0ABS0XGM7_9ACTN</name>
<evidence type="ECO:0000313" key="1">
    <source>
        <dbReference type="EMBL" id="MBJ3812377.1"/>
    </source>
</evidence>
<dbReference type="Pfam" id="PF10604">
    <property type="entry name" value="Polyketide_cyc2"/>
    <property type="match status" value="1"/>
</dbReference>
<dbReference type="InterPro" id="IPR019587">
    <property type="entry name" value="Polyketide_cyclase/dehydratase"/>
</dbReference>
<comment type="caution">
    <text evidence="1">The sequence shown here is derived from an EMBL/GenBank/DDBJ whole genome shotgun (WGS) entry which is preliminary data.</text>
</comment>